<dbReference type="InterPro" id="IPR011335">
    <property type="entry name" value="Restrct_endonuc-II-like"/>
</dbReference>
<dbReference type="Proteomes" id="UP000027997">
    <property type="component" value="Unassembled WGS sequence"/>
</dbReference>
<dbReference type="GO" id="GO:0009307">
    <property type="term" value="P:DNA restriction-modification system"/>
    <property type="evidence" value="ECO:0007669"/>
    <property type="project" value="InterPro"/>
</dbReference>
<dbReference type="AlphaFoldDB" id="A0A081K9F9"/>
<gene>
    <name evidence="2" type="ORF">GV64_08530</name>
</gene>
<evidence type="ECO:0000259" key="1">
    <source>
        <dbReference type="Pfam" id="PF04471"/>
    </source>
</evidence>
<accession>A0A081K9F9</accession>
<dbReference type="GO" id="GO:0004519">
    <property type="term" value="F:endonuclease activity"/>
    <property type="evidence" value="ECO:0007669"/>
    <property type="project" value="InterPro"/>
</dbReference>
<reference evidence="2 3" key="1">
    <citation type="submission" date="2014-06" db="EMBL/GenBank/DDBJ databases">
        <title>Whole Genome Sequences of Three Symbiotic Endozoicomonas Bacteria.</title>
        <authorList>
            <person name="Neave M.J."/>
            <person name="Apprill A."/>
            <person name="Voolstra C.R."/>
        </authorList>
    </citation>
    <scope>NUCLEOTIDE SEQUENCE [LARGE SCALE GENOMIC DNA]</scope>
    <source>
        <strain evidence="2 3">DSM 22380</strain>
    </source>
</reference>
<dbReference type="GO" id="GO:0003677">
    <property type="term" value="F:DNA binding"/>
    <property type="evidence" value="ECO:0007669"/>
    <property type="project" value="InterPro"/>
</dbReference>
<dbReference type="InterPro" id="IPR007560">
    <property type="entry name" value="Restrct_endonuc_IV_Mrr"/>
</dbReference>
<dbReference type="RefSeq" id="WP_020580600.1">
    <property type="nucleotide sequence ID" value="NZ_JOJP01000001.1"/>
</dbReference>
<evidence type="ECO:0000313" key="3">
    <source>
        <dbReference type="Proteomes" id="UP000027997"/>
    </source>
</evidence>
<dbReference type="SUPFAM" id="SSF52980">
    <property type="entry name" value="Restriction endonuclease-like"/>
    <property type="match status" value="1"/>
</dbReference>
<comment type="caution">
    <text evidence="2">The sequence shown here is derived from an EMBL/GenBank/DDBJ whole genome shotgun (WGS) entry which is preliminary data.</text>
</comment>
<dbReference type="Gene3D" id="3.40.1350.10">
    <property type="match status" value="1"/>
</dbReference>
<keyword evidence="3" id="KW-1185">Reference proteome</keyword>
<dbReference type="Pfam" id="PF04471">
    <property type="entry name" value="Mrr_cat"/>
    <property type="match status" value="1"/>
</dbReference>
<proteinExistence type="predicted"/>
<dbReference type="EMBL" id="JOJP01000001">
    <property type="protein sequence ID" value="KEI70785.1"/>
    <property type="molecule type" value="Genomic_DNA"/>
</dbReference>
<name>A0A081K9F9_9GAMM</name>
<organism evidence="2 3">
    <name type="scientific">Endozoicomonas elysicola</name>
    <dbReference type="NCBI Taxonomy" id="305900"/>
    <lineage>
        <taxon>Bacteria</taxon>
        <taxon>Pseudomonadati</taxon>
        <taxon>Pseudomonadota</taxon>
        <taxon>Gammaproteobacteria</taxon>
        <taxon>Oceanospirillales</taxon>
        <taxon>Endozoicomonadaceae</taxon>
        <taxon>Endozoicomonas</taxon>
    </lineage>
</organism>
<dbReference type="STRING" id="305900.GV64_08530"/>
<dbReference type="eggNOG" id="COG1787">
    <property type="taxonomic scope" value="Bacteria"/>
</dbReference>
<protein>
    <recommendedName>
        <fullName evidence="1">Restriction endonuclease type IV Mrr domain-containing protein</fullName>
    </recommendedName>
</protein>
<sequence length="456" mass="52657">MTIDFKRISDDGEDFELLIRDVLESHGVKILSSPSRGADQKKDLIVEVENKDQIGTTTSIKYLVQCKHKAHSNKSVYENELGDWRSACKKFKVDGYFLITSTIASATVQSNFDAENSDRNGFKMKVWDRQQLQSMIERSPKSVSIIKQYNLKNSINILFEQIERILCGEYHLPFKHIDTVNENHFKGLIFSKVELNNEFKTEEKRIGYFCFTDNQIQEVVTTFKLSEINIIDDEKKLPGSISLNDLYRTLQGFRDTYYQNAIWTALSCCYQNPTAVRVLETSLRNLPYQPQEVTIRNLNLTISSDLSSMDCIYISEAVKVVVNLDIQNSKNSILSQLRKADDWNLNTVETSFLSQNLVTGLIELDRDIQELKDEVFEVFSYIKDVQVKAELIEYFIALKIEDKNNVLMTFFDTHIGQRIPPRNHGVSYSPRRVVILENSDFSDFDSLKKSYIEAVQ</sequence>
<dbReference type="InterPro" id="IPR011856">
    <property type="entry name" value="tRNA_endonuc-like_dom_sf"/>
</dbReference>
<feature type="domain" description="Restriction endonuclease type IV Mrr" evidence="1">
    <location>
        <begin position="11"/>
        <end position="136"/>
    </location>
</feature>
<evidence type="ECO:0000313" key="2">
    <source>
        <dbReference type="EMBL" id="KEI70785.1"/>
    </source>
</evidence>